<dbReference type="AlphaFoldDB" id="H2Z4J3"/>
<keyword evidence="5" id="KW-1015">Disulfide bond</keyword>
<dbReference type="InParanoid" id="H2Z4J3"/>
<keyword evidence="7" id="KW-1185">Reference proteome</keyword>
<dbReference type="Pfam" id="PF00090">
    <property type="entry name" value="TSP_1"/>
    <property type="match status" value="2"/>
</dbReference>
<keyword evidence="2" id="KW-0964">Secreted</keyword>
<comment type="subcellular location">
    <subcellularLocation>
        <location evidence="1">Secreted</location>
    </subcellularLocation>
</comment>
<reference evidence="7" key="1">
    <citation type="submission" date="2003-08" db="EMBL/GenBank/DDBJ databases">
        <authorList>
            <person name="Birren B."/>
            <person name="Nusbaum C."/>
            <person name="Abebe A."/>
            <person name="Abouelleil A."/>
            <person name="Adekoya E."/>
            <person name="Ait-zahra M."/>
            <person name="Allen N."/>
            <person name="Allen T."/>
            <person name="An P."/>
            <person name="Anderson M."/>
            <person name="Anderson S."/>
            <person name="Arachchi H."/>
            <person name="Armbruster J."/>
            <person name="Bachantsang P."/>
            <person name="Baldwin J."/>
            <person name="Barry A."/>
            <person name="Bayul T."/>
            <person name="Blitshsteyn B."/>
            <person name="Bloom T."/>
            <person name="Blye J."/>
            <person name="Boguslavskiy L."/>
            <person name="Borowsky M."/>
            <person name="Boukhgalter B."/>
            <person name="Brunache A."/>
            <person name="Butler J."/>
            <person name="Calixte N."/>
            <person name="Calvo S."/>
            <person name="Camarata J."/>
            <person name="Campo K."/>
            <person name="Chang J."/>
            <person name="Cheshatsang Y."/>
            <person name="Citroen M."/>
            <person name="Collymore A."/>
            <person name="Considine T."/>
            <person name="Cook A."/>
            <person name="Cooke P."/>
            <person name="Corum B."/>
            <person name="Cuomo C."/>
            <person name="David R."/>
            <person name="Dawoe T."/>
            <person name="Degray S."/>
            <person name="Dodge S."/>
            <person name="Dooley K."/>
            <person name="Dorje P."/>
            <person name="Dorjee K."/>
            <person name="Dorris L."/>
            <person name="Duffey N."/>
            <person name="Dupes A."/>
            <person name="Elkins T."/>
            <person name="Engels R."/>
            <person name="Erickson J."/>
            <person name="Farina A."/>
            <person name="Faro S."/>
            <person name="Ferreira P."/>
            <person name="Fischer H."/>
            <person name="Fitzgerald M."/>
            <person name="Foley K."/>
            <person name="Gage D."/>
            <person name="Galagan J."/>
            <person name="Gearin G."/>
            <person name="Gnerre S."/>
            <person name="Gnirke A."/>
            <person name="Goyette A."/>
            <person name="Graham J."/>
            <person name="Grandbois E."/>
            <person name="Gyaltsen K."/>
            <person name="Hafez N."/>
            <person name="Hagopian D."/>
            <person name="Hagos B."/>
            <person name="Hall J."/>
            <person name="Hatcher B."/>
            <person name="Heller A."/>
            <person name="Higgins H."/>
            <person name="Honan T."/>
            <person name="Horn A."/>
            <person name="Houde N."/>
            <person name="Hughes L."/>
            <person name="Hulme W."/>
            <person name="Husby E."/>
            <person name="Iliev I."/>
            <person name="Jaffe D."/>
            <person name="Jones C."/>
            <person name="Kamal M."/>
            <person name="Kamat A."/>
            <person name="Kamvysselis M."/>
            <person name="Karlsson E."/>
            <person name="Kells C."/>
            <person name="Kieu A."/>
            <person name="Kisner P."/>
            <person name="Kodira C."/>
            <person name="Kulbokas E."/>
            <person name="Labutti K."/>
            <person name="Lama D."/>
            <person name="Landers T."/>
            <person name="Leger J."/>
            <person name="Levine S."/>
            <person name="Lewis D."/>
            <person name="Lewis T."/>
            <person name="Lindblad-toh K."/>
            <person name="Liu X."/>
            <person name="Lokyitsang T."/>
            <person name="Lokyitsang Y."/>
            <person name="Lucien O."/>
            <person name="Lui A."/>
            <person name="Ma L.J."/>
            <person name="Mabbitt R."/>
            <person name="Macdonald J."/>
            <person name="Maclean C."/>
            <person name="Major J."/>
            <person name="Manning J."/>
            <person name="Marabella R."/>
            <person name="Maru K."/>
            <person name="Matthews C."/>
            <person name="Mauceli E."/>
            <person name="Mccarthy M."/>
            <person name="Mcdonough S."/>
            <person name="Mcghee T."/>
            <person name="Meldrim J."/>
            <person name="Meneus L."/>
            <person name="Mesirov J."/>
            <person name="Mihalev A."/>
            <person name="Mihova T."/>
            <person name="Mikkelsen T."/>
            <person name="Mlenga V."/>
            <person name="Moru K."/>
            <person name="Mozes J."/>
            <person name="Mulrain L."/>
            <person name="Munson G."/>
            <person name="Naylor J."/>
            <person name="Newes C."/>
            <person name="Nguyen C."/>
            <person name="Nguyen N."/>
            <person name="Nguyen T."/>
            <person name="Nicol R."/>
            <person name="Nielsen C."/>
            <person name="Nizzari M."/>
            <person name="Norbu C."/>
            <person name="Norbu N."/>
            <person name="O'donnell P."/>
            <person name="Okoawo O."/>
            <person name="O'leary S."/>
            <person name="Omotosho B."/>
            <person name="O'neill K."/>
            <person name="Osman S."/>
            <person name="Parker S."/>
            <person name="Perrin D."/>
            <person name="Phunkhang P."/>
            <person name="Piqani B."/>
            <person name="Purcell S."/>
            <person name="Rachupka T."/>
            <person name="Ramasamy U."/>
            <person name="Rameau R."/>
            <person name="Ray V."/>
            <person name="Raymond C."/>
            <person name="Retta R."/>
            <person name="Richardson S."/>
            <person name="Rise C."/>
            <person name="Rodriguez J."/>
            <person name="Rogers J."/>
            <person name="Rogov P."/>
            <person name="Rutman M."/>
            <person name="Schupbach R."/>
            <person name="Seaman C."/>
            <person name="Settipalli S."/>
            <person name="Sharpe T."/>
            <person name="Sheridan J."/>
            <person name="Sherpa N."/>
            <person name="Shi J."/>
            <person name="Smirnov S."/>
            <person name="Smith C."/>
            <person name="Sougnez C."/>
            <person name="Spencer B."/>
            <person name="Stalker J."/>
            <person name="Stange-thomann N."/>
            <person name="Stavropoulos S."/>
            <person name="Stetson K."/>
            <person name="Stone C."/>
            <person name="Stone S."/>
            <person name="Stubbs M."/>
            <person name="Talamas J."/>
            <person name="Tchuinga P."/>
            <person name="Tenzing P."/>
            <person name="Tesfaye S."/>
            <person name="Theodore J."/>
            <person name="Thoulutsang Y."/>
            <person name="Topham K."/>
            <person name="Towey S."/>
            <person name="Tsamla T."/>
            <person name="Tsomo N."/>
            <person name="Vallee D."/>
            <person name="Vassiliev H."/>
            <person name="Venkataraman V."/>
            <person name="Vinson J."/>
            <person name="Vo A."/>
            <person name="Wade C."/>
            <person name="Wang S."/>
            <person name="Wangchuk T."/>
            <person name="Wangdi T."/>
            <person name="Whittaker C."/>
            <person name="Wilkinson J."/>
            <person name="Wu Y."/>
            <person name="Wyman D."/>
            <person name="Yadav S."/>
            <person name="Yang S."/>
            <person name="Yang X."/>
            <person name="Yeager S."/>
            <person name="Yee E."/>
            <person name="Young G."/>
            <person name="Zainoun J."/>
            <person name="Zembeck L."/>
            <person name="Zimmer A."/>
            <person name="Zody M."/>
            <person name="Lander E."/>
        </authorList>
    </citation>
    <scope>NUCLEOTIDE SEQUENCE [LARGE SCALE GENOMIC DNA]</scope>
</reference>
<reference evidence="6" key="3">
    <citation type="submission" date="2025-09" db="UniProtKB">
        <authorList>
            <consortium name="Ensembl"/>
        </authorList>
    </citation>
    <scope>IDENTIFICATION</scope>
</reference>
<accession>H2Z4J3</accession>
<evidence type="ECO:0000313" key="7">
    <source>
        <dbReference type="Proteomes" id="UP000007875"/>
    </source>
</evidence>
<dbReference type="InterPro" id="IPR036383">
    <property type="entry name" value="TSP1_rpt_sf"/>
</dbReference>
<dbReference type="PANTHER" id="PTHR22906:SF43">
    <property type="entry name" value="PROPERDIN"/>
    <property type="match status" value="1"/>
</dbReference>
<dbReference type="SMART" id="SM00209">
    <property type="entry name" value="TSP1"/>
    <property type="match status" value="1"/>
</dbReference>
<dbReference type="HOGENOM" id="CLU_2378062_0_0_1"/>
<keyword evidence="3" id="KW-0732">Signal</keyword>
<dbReference type="InterPro" id="IPR052065">
    <property type="entry name" value="Compl_asym_regulator"/>
</dbReference>
<dbReference type="Proteomes" id="UP000007875">
    <property type="component" value="Unassembled WGS sequence"/>
</dbReference>
<evidence type="ECO:0000256" key="1">
    <source>
        <dbReference type="ARBA" id="ARBA00004613"/>
    </source>
</evidence>
<dbReference type="Gene3D" id="2.20.100.10">
    <property type="entry name" value="Thrombospondin type-1 (TSP1) repeat"/>
    <property type="match status" value="2"/>
</dbReference>
<sequence>SAQDNLDSYWGEWQPWSACSNDCGIGERERIRPCEGAGECDYSCDNCGDYEKEDCLNDNPCPEWTPWRPVSPCTVTCGWGYRGMERTCDGVGCVG</sequence>
<dbReference type="PANTHER" id="PTHR22906">
    <property type="entry name" value="PROPERDIN"/>
    <property type="match status" value="1"/>
</dbReference>
<evidence type="ECO:0000313" key="6">
    <source>
        <dbReference type="Ensembl" id="ENSCSAVP00000012505.1"/>
    </source>
</evidence>
<evidence type="ECO:0000256" key="4">
    <source>
        <dbReference type="ARBA" id="ARBA00022737"/>
    </source>
</evidence>
<evidence type="ECO:0000256" key="5">
    <source>
        <dbReference type="ARBA" id="ARBA00023157"/>
    </source>
</evidence>
<proteinExistence type="predicted"/>
<name>H2Z4J3_CIOSA</name>
<evidence type="ECO:0000256" key="2">
    <source>
        <dbReference type="ARBA" id="ARBA00022525"/>
    </source>
</evidence>
<dbReference type="Ensembl" id="ENSCSAVT00000012649.1">
    <property type="protein sequence ID" value="ENSCSAVP00000012505.1"/>
    <property type="gene ID" value="ENSCSAVG00000007344.1"/>
</dbReference>
<dbReference type="SUPFAM" id="SSF82895">
    <property type="entry name" value="TSP-1 type 1 repeat"/>
    <property type="match status" value="1"/>
</dbReference>
<evidence type="ECO:0000256" key="3">
    <source>
        <dbReference type="ARBA" id="ARBA00022729"/>
    </source>
</evidence>
<dbReference type="InterPro" id="IPR000884">
    <property type="entry name" value="TSP1_rpt"/>
</dbReference>
<dbReference type="PROSITE" id="PS50092">
    <property type="entry name" value="TSP1"/>
    <property type="match status" value="1"/>
</dbReference>
<organism evidence="6 7">
    <name type="scientific">Ciona savignyi</name>
    <name type="common">Pacific transparent sea squirt</name>
    <dbReference type="NCBI Taxonomy" id="51511"/>
    <lineage>
        <taxon>Eukaryota</taxon>
        <taxon>Metazoa</taxon>
        <taxon>Chordata</taxon>
        <taxon>Tunicata</taxon>
        <taxon>Ascidiacea</taxon>
        <taxon>Phlebobranchia</taxon>
        <taxon>Cionidae</taxon>
        <taxon>Ciona</taxon>
    </lineage>
</organism>
<reference evidence="6" key="2">
    <citation type="submission" date="2025-08" db="UniProtKB">
        <authorList>
            <consortium name="Ensembl"/>
        </authorList>
    </citation>
    <scope>IDENTIFICATION</scope>
</reference>
<protein>
    <submittedName>
        <fullName evidence="6">Uncharacterized protein</fullName>
    </submittedName>
</protein>
<keyword evidence="4" id="KW-0677">Repeat</keyword>